<dbReference type="Gene3D" id="3.30.230.10">
    <property type="match status" value="1"/>
</dbReference>
<dbReference type="Proteomes" id="UP001165063">
    <property type="component" value="Unassembled WGS sequence"/>
</dbReference>
<dbReference type="GO" id="GO:0006412">
    <property type="term" value="P:translation"/>
    <property type="evidence" value="ECO:0007669"/>
    <property type="project" value="InterPro"/>
</dbReference>
<keyword evidence="12" id="KW-1185">Reference proteome</keyword>
<dbReference type="PROSITE" id="PS50881">
    <property type="entry name" value="S5_DSRBD"/>
    <property type="match status" value="1"/>
</dbReference>
<accession>A0A9W7DFK5</accession>
<evidence type="ECO:0000256" key="8">
    <source>
        <dbReference type="PROSITE-ProRule" id="PRU00268"/>
    </source>
</evidence>
<dbReference type="GO" id="GO:0005763">
    <property type="term" value="C:mitochondrial small ribosomal subunit"/>
    <property type="evidence" value="ECO:0007669"/>
    <property type="project" value="UniProtKB-ARBA"/>
</dbReference>
<dbReference type="InterPro" id="IPR014721">
    <property type="entry name" value="Ribsml_uS5_D2-typ_fold_subgr"/>
</dbReference>
<evidence type="ECO:0000259" key="10">
    <source>
        <dbReference type="PROSITE" id="PS50881"/>
    </source>
</evidence>
<dbReference type="Pfam" id="PF03719">
    <property type="entry name" value="Ribosomal_S5_C"/>
    <property type="match status" value="1"/>
</dbReference>
<keyword evidence="4" id="KW-0496">Mitochondrion</keyword>
<feature type="domain" description="S5 DRBM" evidence="10">
    <location>
        <begin position="154"/>
        <end position="218"/>
    </location>
</feature>
<evidence type="ECO:0000313" key="11">
    <source>
        <dbReference type="EMBL" id="GMG22463.1"/>
    </source>
</evidence>
<dbReference type="InterPro" id="IPR020568">
    <property type="entry name" value="Ribosomal_Su5_D2-typ_SF"/>
</dbReference>
<comment type="subcellular location">
    <subcellularLocation>
        <location evidence="1">Mitochondrion</location>
    </subcellularLocation>
</comment>
<gene>
    <name evidence="11" type="ORF">Amon01_000263300</name>
</gene>
<dbReference type="InterPro" id="IPR013810">
    <property type="entry name" value="Ribosomal_uS5_N"/>
</dbReference>
<dbReference type="GO" id="GO:0003723">
    <property type="term" value="F:RNA binding"/>
    <property type="evidence" value="ECO:0007669"/>
    <property type="project" value="InterPro"/>
</dbReference>
<dbReference type="FunFam" id="3.30.160.20:FF:000022">
    <property type="entry name" value="28S ribosomal protein S5, mitochondrial"/>
    <property type="match status" value="1"/>
</dbReference>
<organism evidence="11 12">
    <name type="scientific">Ambrosiozyma monospora</name>
    <name type="common">Yeast</name>
    <name type="synonym">Endomycopsis monosporus</name>
    <dbReference type="NCBI Taxonomy" id="43982"/>
    <lineage>
        <taxon>Eukaryota</taxon>
        <taxon>Fungi</taxon>
        <taxon>Dikarya</taxon>
        <taxon>Ascomycota</taxon>
        <taxon>Saccharomycotina</taxon>
        <taxon>Pichiomycetes</taxon>
        <taxon>Pichiales</taxon>
        <taxon>Pichiaceae</taxon>
        <taxon>Ambrosiozyma</taxon>
    </lineage>
</organism>
<evidence type="ECO:0000256" key="1">
    <source>
        <dbReference type="ARBA" id="ARBA00004173"/>
    </source>
</evidence>
<dbReference type="AlphaFoldDB" id="A0A9W7DFK5"/>
<evidence type="ECO:0000256" key="9">
    <source>
        <dbReference type="RuleBase" id="RU003823"/>
    </source>
</evidence>
<dbReference type="PANTHER" id="PTHR48277:SF1">
    <property type="entry name" value="MITOCHONDRIAL RIBOSOMAL PROTEIN S5"/>
    <property type="match status" value="1"/>
</dbReference>
<dbReference type="PANTHER" id="PTHR48277">
    <property type="entry name" value="MITOCHONDRIAL RIBOSOMAL PROTEIN S5"/>
    <property type="match status" value="1"/>
</dbReference>
<dbReference type="GO" id="GO:0003735">
    <property type="term" value="F:structural constituent of ribosome"/>
    <property type="evidence" value="ECO:0007669"/>
    <property type="project" value="UniProtKB-UniRule"/>
</dbReference>
<dbReference type="SUPFAM" id="SSF54768">
    <property type="entry name" value="dsRNA-binding domain-like"/>
    <property type="match status" value="1"/>
</dbReference>
<evidence type="ECO:0000256" key="2">
    <source>
        <dbReference type="ARBA" id="ARBA00008945"/>
    </source>
</evidence>
<keyword evidence="5 8" id="KW-0687">Ribonucleoprotein</keyword>
<comment type="similarity">
    <text evidence="2 9">Belongs to the universal ribosomal protein uS5 family.</text>
</comment>
<name>A0A9W7DFK5_AMBMO</name>
<dbReference type="InterPro" id="IPR000851">
    <property type="entry name" value="Ribosomal_uS5"/>
</dbReference>
<dbReference type="FunFam" id="3.30.230.10:FF:000041">
    <property type="entry name" value="37S ribosomal protein S5"/>
    <property type="match status" value="1"/>
</dbReference>
<dbReference type="SUPFAM" id="SSF54211">
    <property type="entry name" value="Ribosomal protein S5 domain 2-like"/>
    <property type="match status" value="1"/>
</dbReference>
<dbReference type="InterPro" id="IPR005324">
    <property type="entry name" value="Ribosomal_uS5_C"/>
</dbReference>
<sequence>MTLKLLNKYPVLAGRRFLSNTRFMAQKAPDQNAKYENMRHMQYLLQYYQPKVVESILQAESAIEPKHFRERKFSKIGFAPHYIDDFTNLDPYYDHLAKKPASSFLNFEQPNESDAPEDQKKADDAQELNLTESQELAKQLSLATGFDQEYITRLSAKTLVLKTVRNQTSKGKISSFYALVCVGDRNGMLGIGEGKDLIEPGTAVLKAHWQAVKNLTRVPRYEDRTIFGNIEHKYGASVVHLRSTPPGSGLRCNHMIFELAQCAGLKDLSAKVYRSRNKMNVVKCTMEALMKQKSIDEVALERGKKVVDLRKVYYSVEKNDE</sequence>
<dbReference type="Gene3D" id="3.30.160.20">
    <property type="match status" value="1"/>
</dbReference>
<dbReference type="OrthoDB" id="309483at2759"/>
<evidence type="ECO:0000313" key="12">
    <source>
        <dbReference type="Proteomes" id="UP001165063"/>
    </source>
</evidence>
<proteinExistence type="inferred from homology"/>
<dbReference type="Pfam" id="PF00333">
    <property type="entry name" value="Ribosomal_S5"/>
    <property type="match status" value="1"/>
</dbReference>
<comment type="function">
    <text evidence="6">Component of the mitochondrial ribosome (mitoribosome), a dedicated translation machinery responsible for the synthesis of mitochondrial genome-encoded proteins, including at least some of the essential transmembrane subunits of the mitochondrial respiratory chain. The mitoribosomes are attached to the mitochondrial inner membrane and translation products are cotranslationally integrated into the membrane.</text>
</comment>
<evidence type="ECO:0000256" key="4">
    <source>
        <dbReference type="ARBA" id="ARBA00023128"/>
    </source>
</evidence>
<comment type="caution">
    <text evidence="11">The sequence shown here is derived from an EMBL/GenBank/DDBJ whole genome shotgun (WGS) entry which is preliminary data.</text>
</comment>
<protein>
    <recommendedName>
        <fullName evidence="7">Small ribosomal subunit protein uS5m</fullName>
    </recommendedName>
</protein>
<evidence type="ECO:0000256" key="6">
    <source>
        <dbReference type="ARBA" id="ARBA00037226"/>
    </source>
</evidence>
<evidence type="ECO:0000256" key="5">
    <source>
        <dbReference type="ARBA" id="ARBA00023274"/>
    </source>
</evidence>
<reference evidence="11" key="1">
    <citation type="submission" date="2023-04" db="EMBL/GenBank/DDBJ databases">
        <title>Ambrosiozyma monospora NBRC 1965.</title>
        <authorList>
            <person name="Ichikawa N."/>
            <person name="Sato H."/>
            <person name="Tonouchi N."/>
        </authorList>
    </citation>
    <scope>NUCLEOTIDE SEQUENCE</scope>
    <source>
        <strain evidence="11">NBRC 1965</strain>
    </source>
</reference>
<evidence type="ECO:0000256" key="3">
    <source>
        <dbReference type="ARBA" id="ARBA00022980"/>
    </source>
</evidence>
<keyword evidence="3 8" id="KW-0689">Ribosomal protein</keyword>
<evidence type="ECO:0000256" key="7">
    <source>
        <dbReference type="ARBA" id="ARBA00039335"/>
    </source>
</evidence>
<dbReference type="EMBL" id="BSXU01000983">
    <property type="protein sequence ID" value="GMG22463.1"/>
    <property type="molecule type" value="Genomic_DNA"/>
</dbReference>